<feature type="transmembrane region" description="Helical" evidence="1">
    <location>
        <begin position="185"/>
        <end position="209"/>
    </location>
</feature>
<proteinExistence type="predicted"/>
<feature type="transmembrane region" description="Helical" evidence="1">
    <location>
        <begin position="91"/>
        <end position="110"/>
    </location>
</feature>
<reference evidence="2 3" key="1">
    <citation type="journal article" date="2021" name="Angew. Chem. Int. Ed. Engl.">
        <title>A novel family of nonribosomal peptides modulate collective behavior in Pseudovibrio bacteria isolated from marine sponges.</title>
        <authorList>
            <person name="Ioca L.P."/>
            <person name="Dai Y."/>
            <person name="Kunakom S."/>
            <person name="Diaz-Espinosa J."/>
            <person name="Krunic A."/>
            <person name="Crnkovic C.M."/>
            <person name="Orjala J."/>
            <person name="Sanchez L.M."/>
            <person name="Ferreira A.G."/>
            <person name="Berlinck R.G.S."/>
            <person name="Eustaquio A.S."/>
        </authorList>
    </citation>
    <scope>NUCLEOTIDE SEQUENCE [LARGE SCALE GENOMIC DNA]</scope>
    <source>
        <strain evidence="2 3">Ab134</strain>
        <plasmid evidence="2 3">pAb134-02</plasmid>
    </source>
</reference>
<geneLocation type="plasmid" evidence="2 3">
    <name>pAb134-02</name>
</geneLocation>
<sequence>MAFWLAVYTLYAQRTNNLFAYALSTVGIIVFTVTYLIEIGIYYAPVTHYQQFYIVFTIVNILTGVIVYLNRSRHLTGFTKKNHTLPQLAKQFAIIVPLLLFSPILMFSTVEPTILNFQPPEQLNLRSGKVVVLFGDGSLVASFILFSFLVYVGFAAGLFAFVQNANRYISNIQRGSLLQPLMRDVLEIIPADLTKFYIISLLAMITVYLRHNFSLTGVGLGGMLVFWWCVYIVWGHYAKSNIAFIWAWTTIILLTTTYAVEFGFHVFEQQLSNDPFPQLSSITNQVDHSELFTKFAMPLDFAQPTKAEPFLQFFLVYVLSFISTSILLQFAARQSHKSDQSKLARVTKLPLRGLFLFVLSAVFPMIFFLISTQNVQELAVASHAASVSEKTYAFFLGDGSLISSIILQSFALTWLTLPFNPFTFRKSDIH</sequence>
<gene>
    <name evidence="2" type="ORF">KGB56_25070</name>
</gene>
<feature type="transmembrane region" description="Helical" evidence="1">
    <location>
        <begin position="246"/>
        <end position="267"/>
    </location>
</feature>
<keyword evidence="1" id="KW-0472">Membrane</keyword>
<keyword evidence="1" id="KW-0812">Transmembrane</keyword>
<dbReference type="RefSeq" id="WP_143508233.1">
    <property type="nucleotide sequence ID" value="NZ_CP074128.1"/>
</dbReference>
<organism evidence="2 3">
    <name type="scientific">Pseudovibrio brasiliensis</name>
    <dbReference type="NCBI Taxonomy" id="1898042"/>
    <lineage>
        <taxon>Bacteria</taxon>
        <taxon>Pseudomonadati</taxon>
        <taxon>Pseudomonadota</taxon>
        <taxon>Alphaproteobacteria</taxon>
        <taxon>Hyphomicrobiales</taxon>
        <taxon>Stappiaceae</taxon>
        <taxon>Pseudovibrio</taxon>
    </lineage>
</organism>
<feature type="transmembrane region" description="Helical" evidence="1">
    <location>
        <begin position="50"/>
        <end position="70"/>
    </location>
</feature>
<name>A0ABX8AUE3_9HYPH</name>
<feature type="transmembrane region" description="Helical" evidence="1">
    <location>
        <begin position="139"/>
        <end position="164"/>
    </location>
</feature>
<keyword evidence="3" id="KW-1185">Reference proteome</keyword>
<keyword evidence="1" id="KW-1133">Transmembrane helix</keyword>
<accession>A0ABX8AUE3</accession>
<feature type="transmembrane region" description="Helical" evidence="1">
    <location>
        <begin position="18"/>
        <end position="44"/>
    </location>
</feature>
<evidence type="ECO:0000313" key="2">
    <source>
        <dbReference type="EMBL" id="QUS58679.1"/>
    </source>
</evidence>
<feature type="transmembrane region" description="Helical" evidence="1">
    <location>
        <begin position="353"/>
        <end position="372"/>
    </location>
</feature>
<feature type="transmembrane region" description="Helical" evidence="1">
    <location>
        <begin position="215"/>
        <end position="234"/>
    </location>
</feature>
<protein>
    <submittedName>
        <fullName evidence="2">Uncharacterized protein</fullName>
    </submittedName>
</protein>
<keyword evidence="2" id="KW-0614">Plasmid</keyword>
<evidence type="ECO:0000313" key="3">
    <source>
        <dbReference type="Proteomes" id="UP000680706"/>
    </source>
</evidence>
<feature type="transmembrane region" description="Helical" evidence="1">
    <location>
        <begin position="310"/>
        <end position="332"/>
    </location>
</feature>
<dbReference type="Proteomes" id="UP000680706">
    <property type="component" value="Plasmid pAb134-02"/>
</dbReference>
<feature type="transmembrane region" description="Helical" evidence="1">
    <location>
        <begin position="392"/>
        <end position="417"/>
    </location>
</feature>
<dbReference type="EMBL" id="CP074128">
    <property type="protein sequence ID" value="QUS58679.1"/>
    <property type="molecule type" value="Genomic_DNA"/>
</dbReference>
<evidence type="ECO:0000256" key="1">
    <source>
        <dbReference type="SAM" id="Phobius"/>
    </source>
</evidence>